<dbReference type="GO" id="GO:1990060">
    <property type="term" value="C:maltose transport complex"/>
    <property type="evidence" value="ECO:0007669"/>
    <property type="project" value="TreeGrafter"/>
</dbReference>
<dbReference type="SUPFAM" id="SSF161098">
    <property type="entry name" value="MetI-like"/>
    <property type="match status" value="1"/>
</dbReference>
<proteinExistence type="inferred from homology"/>
<evidence type="ECO:0000256" key="2">
    <source>
        <dbReference type="ARBA" id="ARBA00009047"/>
    </source>
</evidence>
<dbReference type="CDD" id="cd06261">
    <property type="entry name" value="TM_PBP2"/>
    <property type="match status" value="1"/>
</dbReference>
<dbReference type="GO" id="GO:0042956">
    <property type="term" value="P:maltodextrin transmembrane transport"/>
    <property type="evidence" value="ECO:0007669"/>
    <property type="project" value="TreeGrafter"/>
</dbReference>
<comment type="caution">
    <text evidence="12">The sequence shown here is derived from an EMBL/GenBank/DDBJ whole genome shotgun (WGS) entry which is preliminary data.</text>
</comment>
<comment type="subcellular location">
    <subcellularLocation>
        <location evidence="1 9">Cell membrane</location>
        <topology evidence="1 9">Multi-pass membrane protein</topology>
    </subcellularLocation>
</comment>
<evidence type="ECO:0000313" key="13">
    <source>
        <dbReference type="Proteomes" id="UP000003323"/>
    </source>
</evidence>
<evidence type="ECO:0000313" key="12">
    <source>
        <dbReference type="EMBL" id="EFM40540.1"/>
    </source>
</evidence>
<name>E0QA63_9BIFI</name>
<keyword evidence="5 10" id="KW-0762">Sugar transport</keyword>
<keyword evidence="7 9" id="KW-1133">Transmembrane helix</keyword>
<evidence type="ECO:0000256" key="1">
    <source>
        <dbReference type="ARBA" id="ARBA00004651"/>
    </source>
</evidence>
<feature type="transmembrane region" description="Helical" evidence="9">
    <location>
        <begin position="291"/>
        <end position="315"/>
    </location>
</feature>
<feature type="transmembrane region" description="Helical" evidence="9">
    <location>
        <begin position="343"/>
        <end position="368"/>
    </location>
</feature>
<feature type="transmembrane region" description="Helical" evidence="9">
    <location>
        <begin position="134"/>
        <end position="156"/>
    </location>
</feature>
<protein>
    <recommendedName>
        <fullName evidence="10">Maltose/maltodextrin transport system permease protein</fullName>
    </recommendedName>
</protein>
<organism evidence="12 13">
    <name type="scientific">Bifidobacterium dentium ATCC 27679</name>
    <dbReference type="NCBI Taxonomy" id="871562"/>
    <lineage>
        <taxon>Bacteria</taxon>
        <taxon>Bacillati</taxon>
        <taxon>Actinomycetota</taxon>
        <taxon>Actinomycetes</taxon>
        <taxon>Bifidobacteriales</taxon>
        <taxon>Bifidobacteriaceae</taxon>
        <taxon>Bifidobacterium</taxon>
    </lineage>
</organism>
<feature type="transmembrane region" description="Helical" evidence="9">
    <location>
        <begin position="255"/>
        <end position="279"/>
    </location>
</feature>
<feature type="transmembrane region" description="Helical" evidence="9">
    <location>
        <begin position="455"/>
        <end position="477"/>
    </location>
</feature>
<dbReference type="PROSITE" id="PS50928">
    <property type="entry name" value="ABC_TM1"/>
    <property type="match status" value="1"/>
</dbReference>
<dbReference type="HOGENOM" id="CLU_016047_0_3_11"/>
<reference evidence="12 13" key="1">
    <citation type="submission" date="2010-08" db="EMBL/GenBank/DDBJ databases">
        <authorList>
            <person name="Muzny D."/>
            <person name="Qin X."/>
            <person name="Deng J."/>
            <person name="Jiang H."/>
            <person name="Liu Y."/>
            <person name="Qu J."/>
            <person name="Song X.-Z."/>
            <person name="Zhang L."/>
            <person name="Thornton R."/>
            <person name="Coyle M."/>
            <person name="Francisco L."/>
            <person name="Jackson L."/>
            <person name="Javaid M."/>
            <person name="Korchina V."/>
            <person name="Kovar C."/>
            <person name="Mata R."/>
            <person name="Mathew T."/>
            <person name="Ngo R."/>
            <person name="Nguyen L."/>
            <person name="Nguyen N."/>
            <person name="Okwuonu G."/>
            <person name="Ongeri F."/>
            <person name="Pham C."/>
            <person name="Simmons D."/>
            <person name="Wilczek-Boney K."/>
            <person name="Hale W."/>
            <person name="Jakkamsetti A."/>
            <person name="Pham P."/>
            <person name="Ruth R."/>
            <person name="San Lucas F."/>
            <person name="Warren J."/>
            <person name="Zhang J."/>
            <person name="Zhao Z."/>
            <person name="Zhou C."/>
            <person name="Zhu D."/>
            <person name="Lee S."/>
            <person name="Bess C."/>
            <person name="Blankenburg K."/>
            <person name="Forbes L."/>
            <person name="Fu Q."/>
            <person name="Gubbala S."/>
            <person name="Hirani K."/>
            <person name="Jayaseelan J.C."/>
            <person name="Lara F."/>
            <person name="Munidasa M."/>
            <person name="Palculict T."/>
            <person name="Patil S."/>
            <person name="Pu L.-L."/>
            <person name="Saada N."/>
            <person name="Tang L."/>
            <person name="Weissenberger G."/>
            <person name="Zhu Y."/>
            <person name="Hemphill L."/>
            <person name="Shang Y."/>
            <person name="Youmans B."/>
            <person name="Ayvaz T."/>
            <person name="Ross M."/>
            <person name="Santibanez J."/>
            <person name="Aqrawi P."/>
            <person name="Gross S."/>
            <person name="Joshi V."/>
            <person name="Fowler G."/>
            <person name="Nazareth L."/>
            <person name="Reid J."/>
            <person name="Worley K."/>
            <person name="Petrosino J."/>
            <person name="Highlander S."/>
            <person name="Gibbs R."/>
        </authorList>
    </citation>
    <scope>NUCLEOTIDE SEQUENCE [LARGE SCALE GENOMIC DNA]</scope>
    <source>
        <strain evidence="12 13">ATCC 27679</strain>
    </source>
</reference>
<dbReference type="GO" id="GO:0015423">
    <property type="term" value="F:ABC-type maltose transporter activity"/>
    <property type="evidence" value="ECO:0007669"/>
    <property type="project" value="TreeGrafter"/>
</dbReference>
<evidence type="ECO:0000259" key="11">
    <source>
        <dbReference type="PROSITE" id="PS50928"/>
    </source>
</evidence>
<evidence type="ECO:0000256" key="3">
    <source>
        <dbReference type="ARBA" id="ARBA00022448"/>
    </source>
</evidence>
<feature type="domain" description="ABC transmembrane type-1" evidence="11">
    <location>
        <begin position="256"/>
        <end position="476"/>
    </location>
</feature>
<keyword evidence="8 9" id="KW-0472">Membrane</keyword>
<gene>
    <name evidence="12" type="ORF">HMPREF0168_2021</name>
</gene>
<evidence type="ECO:0000256" key="6">
    <source>
        <dbReference type="ARBA" id="ARBA00022692"/>
    </source>
</evidence>
<comment type="similarity">
    <text evidence="2 10">Belongs to the binding-protein-dependent transport system permease family. MalFG subfamily.</text>
</comment>
<evidence type="ECO:0000256" key="5">
    <source>
        <dbReference type="ARBA" id="ARBA00022597"/>
    </source>
</evidence>
<accession>E0QA63</accession>
<dbReference type="Pfam" id="PF00528">
    <property type="entry name" value="BPD_transp_1"/>
    <property type="match status" value="1"/>
</dbReference>
<feature type="transmembrane region" description="Helical" evidence="9">
    <location>
        <begin position="84"/>
        <end position="105"/>
    </location>
</feature>
<dbReference type="InterPro" id="IPR035906">
    <property type="entry name" value="MetI-like_sf"/>
</dbReference>
<feature type="transmembrane region" description="Helical" evidence="9">
    <location>
        <begin position="191"/>
        <end position="217"/>
    </location>
</feature>
<evidence type="ECO:0000256" key="4">
    <source>
        <dbReference type="ARBA" id="ARBA00022475"/>
    </source>
</evidence>
<dbReference type="PANTHER" id="PTHR47314:SF1">
    <property type="entry name" value="MALTOSE_MALTODEXTRIN TRANSPORT SYSTEM PERMEASE PROTEIN MALF"/>
    <property type="match status" value="1"/>
</dbReference>
<keyword evidence="3 9" id="KW-0813">Transport</keyword>
<dbReference type="Proteomes" id="UP000003323">
    <property type="component" value="Unassembled WGS sequence"/>
</dbReference>
<comment type="function">
    <text evidence="10">Part of the ABC transporter complex MalEFGK involved in maltose/maltodextrin import. Probably responsible for the translocation of the substrate across the membrane.</text>
</comment>
<dbReference type="InterPro" id="IPR000515">
    <property type="entry name" value="MetI-like"/>
</dbReference>
<evidence type="ECO:0000256" key="9">
    <source>
        <dbReference type="RuleBase" id="RU363032"/>
    </source>
</evidence>
<keyword evidence="6 9" id="KW-0812">Transmembrane</keyword>
<dbReference type="Gene3D" id="1.10.3720.10">
    <property type="entry name" value="MetI-like"/>
    <property type="match status" value="1"/>
</dbReference>
<dbReference type="EMBL" id="AEEQ01000013">
    <property type="protein sequence ID" value="EFM40540.1"/>
    <property type="molecule type" value="Genomic_DNA"/>
</dbReference>
<dbReference type="AlphaFoldDB" id="E0QA63"/>
<sequence length="490" mass="55002">MKHGRADPLPCVRWFVPNREAVEMTAITLSPREMKRRRKQGADYVPPSPYTVKAALTKGDVFTRLSAIVFGLGNIVRKQYVKGIAMLALEVAFFVYLFTSGIGYLSKIPSLGENKGGKKLVDGFWEYVEPDRSVVILLYGVCSIVICVAFVGLWILSVRAAYKSQVQMQENGKAPSFMDDVHELLDAKAHLLLMFLPTLGIAVFTVLPLIFMISMAFTSYDHKNLVLFDWVGLKNFATVFSNSGGTVNAGLFVRVLIWTLVWAFFATFLNFFLGMFVAMIINRKTTRGKGFWRACFSMSIAVPQFVSLLVMHTMLQPQGAVNRMLQTWGWITDPLPFFTNATWARVTVIVINLWVGIPYTIMQITGILQNIPADQYEAAKIDGANWWQIFTKITMPYIIFVLTPYLITTFTGNVNNFNVIYLLSAGDPTPLGDSAGKTDLLITWLYKLTVDKQDYNLGAVIGIMTFVVLAVVSLITYRNSGSYKNEEAFR</sequence>
<feature type="transmembrane region" description="Helical" evidence="9">
    <location>
        <begin position="389"/>
        <end position="407"/>
    </location>
</feature>
<evidence type="ECO:0000256" key="8">
    <source>
        <dbReference type="ARBA" id="ARBA00023136"/>
    </source>
</evidence>
<evidence type="ECO:0000256" key="10">
    <source>
        <dbReference type="RuleBase" id="RU367050"/>
    </source>
</evidence>
<keyword evidence="4 10" id="KW-1003">Cell membrane</keyword>
<evidence type="ECO:0000256" key="7">
    <source>
        <dbReference type="ARBA" id="ARBA00022989"/>
    </source>
</evidence>
<dbReference type="PANTHER" id="PTHR47314">
    <property type="entry name" value="MALTOSE/MALTODEXTRIN TRANSPORT SYSTEM PERMEASE PROTEIN MALF"/>
    <property type="match status" value="1"/>
</dbReference>